<name>A0A2H9U7G6_9GAMM</name>
<dbReference type="Pfam" id="PF01464">
    <property type="entry name" value="SLT"/>
    <property type="match status" value="1"/>
</dbReference>
<proteinExistence type="predicted"/>
<dbReference type="EMBL" id="PGGC01000040">
    <property type="protein sequence ID" value="PJG59942.1"/>
    <property type="molecule type" value="Genomic_DNA"/>
</dbReference>
<dbReference type="InterPro" id="IPR023346">
    <property type="entry name" value="Lysozyme-like_dom_sf"/>
</dbReference>
<keyword evidence="3" id="KW-1185">Reference proteome</keyword>
<evidence type="ECO:0000313" key="2">
    <source>
        <dbReference type="EMBL" id="PJG59942.1"/>
    </source>
</evidence>
<dbReference type="InterPro" id="IPR008258">
    <property type="entry name" value="Transglycosylase_SLT_dom_1"/>
</dbReference>
<dbReference type="AlphaFoldDB" id="A0A2H9U7G6"/>
<dbReference type="Gene3D" id="1.10.530.10">
    <property type="match status" value="1"/>
</dbReference>
<dbReference type="RefSeq" id="WP_100293058.1">
    <property type="nucleotide sequence ID" value="NZ_PGGC01000040.1"/>
</dbReference>
<reference evidence="2 3" key="1">
    <citation type="submission" date="2017-11" db="EMBL/GenBank/DDBJ databases">
        <title>Draft genome sequence of environmental isolate Aeromonas cavernicola sp. nov. MDC 2508.</title>
        <authorList>
            <person name="Colston S.M."/>
            <person name="Navarro A."/>
            <person name="Martinez-Murcia A.J."/>
            <person name="Graf J."/>
        </authorList>
    </citation>
    <scope>NUCLEOTIDE SEQUENCE [LARGE SCALE GENOMIC DNA]</scope>
    <source>
        <strain evidence="2 3">MDC 2508</strain>
    </source>
</reference>
<feature type="domain" description="Transglycosylase SLT" evidence="1">
    <location>
        <begin position="21"/>
        <end position="132"/>
    </location>
</feature>
<organism evidence="2 3">
    <name type="scientific">Aeromonas cavernicola</name>
    <dbReference type="NCBI Taxonomy" id="1006623"/>
    <lineage>
        <taxon>Bacteria</taxon>
        <taxon>Pseudomonadati</taxon>
        <taxon>Pseudomonadota</taxon>
        <taxon>Gammaproteobacteria</taxon>
        <taxon>Aeromonadales</taxon>
        <taxon>Aeromonadaceae</taxon>
        <taxon>Aeromonas</taxon>
    </lineage>
</organism>
<dbReference type="CDD" id="cd13400">
    <property type="entry name" value="LT_IagB-like"/>
    <property type="match status" value="1"/>
</dbReference>
<dbReference type="SUPFAM" id="SSF53955">
    <property type="entry name" value="Lysozyme-like"/>
    <property type="match status" value="1"/>
</dbReference>
<gene>
    <name evidence="2" type="ORF">CUC53_04580</name>
</gene>
<evidence type="ECO:0000259" key="1">
    <source>
        <dbReference type="Pfam" id="PF01464"/>
    </source>
</evidence>
<comment type="caution">
    <text evidence="2">The sequence shown here is derived from an EMBL/GenBank/DDBJ whole genome shotgun (WGS) entry which is preliminary data.</text>
</comment>
<evidence type="ECO:0000313" key="3">
    <source>
        <dbReference type="Proteomes" id="UP000235861"/>
    </source>
</evidence>
<dbReference type="NCBIfam" id="NF011856">
    <property type="entry name" value="PRK15328.1"/>
    <property type="match status" value="1"/>
</dbReference>
<dbReference type="Proteomes" id="UP000235861">
    <property type="component" value="Unassembled WGS sequence"/>
</dbReference>
<dbReference type="OrthoDB" id="9808681at2"/>
<accession>A0A2H9U7G6</accession>
<protein>
    <submittedName>
        <fullName evidence="2">Type III secretion system invasion protein IagB</fullName>
    </submittedName>
</protein>
<sequence length="145" mass="16384">MRKTTISLLLLSEVNSAKAYCWDHAASIFNISPQLLYAIALQESALNQNSIGHNADGSQDFGLMQINSIHLPRLRQLGINEQSLKDPCISIIVGASILADMMQRYGYSWEAVGAYNAGTAPERYTMRMRYANKVRERYQRLVKEK</sequence>